<dbReference type="RefSeq" id="WP_035082274.1">
    <property type="nucleotide sequence ID" value="NZ_JQGC01000007.1"/>
</dbReference>
<dbReference type="STRING" id="46914.JP75_09845"/>
<accession>A0A087M2T5</accession>
<dbReference type="GO" id="GO:1904680">
    <property type="term" value="F:peptide transmembrane transporter activity"/>
    <property type="evidence" value="ECO:0007669"/>
    <property type="project" value="TreeGrafter"/>
</dbReference>
<name>A0A087M2T5_9HYPH</name>
<evidence type="ECO:0000313" key="6">
    <source>
        <dbReference type="Proteomes" id="UP000028981"/>
    </source>
</evidence>
<dbReference type="Gene3D" id="3.10.105.10">
    <property type="entry name" value="Dipeptide-binding Protein, Domain 3"/>
    <property type="match status" value="1"/>
</dbReference>
<feature type="domain" description="Solute-binding protein family 5" evidence="4">
    <location>
        <begin position="82"/>
        <end position="479"/>
    </location>
</feature>
<dbReference type="AlphaFoldDB" id="A0A087M2T5"/>
<dbReference type="EMBL" id="JQGC01000007">
    <property type="protein sequence ID" value="KFL31188.1"/>
    <property type="molecule type" value="Genomic_DNA"/>
</dbReference>
<feature type="chain" id="PRO_5001825844" description="Solute-binding protein family 5 domain-containing protein" evidence="3">
    <location>
        <begin position="27"/>
        <end position="579"/>
    </location>
</feature>
<dbReference type="PANTHER" id="PTHR30290:SF83">
    <property type="entry name" value="ABC TRANSPORTER SUBSTRATE-BINDING PROTEIN"/>
    <property type="match status" value="1"/>
</dbReference>
<organism evidence="5 6">
    <name type="scientific">Devosia riboflavina</name>
    <dbReference type="NCBI Taxonomy" id="46914"/>
    <lineage>
        <taxon>Bacteria</taxon>
        <taxon>Pseudomonadati</taxon>
        <taxon>Pseudomonadota</taxon>
        <taxon>Alphaproteobacteria</taxon>
        <taxon>Hyphomicrobiales</taxon>
        <taxon>Devosiaceae</taxon>
        <taxon>Devosia</taxon>
    </lineage>
</organism>
<evidence type="ECO:0000256" key="2">
    <source>
        <dbReference type="ARBA" id="ARBA00005695"/>
    </source>
</evidence>
<keyword evidence="6" id="KW-1185">Reference proteome</keyword>
<dbReference type="GO" id="GO:0015833">
    <property type="term" value="P:peptide transport"/>
    <property type="evidence" value="ECO:0007669"/>
    <property type="project" value="TreeGrafter"/>
</dbReference>
<evidence type="ECO:0000259" key="4">
    <source>
        <dbReference type="Pfam" id="PF00496"/>
    </source>
</evidence>
<dbReference type="GO" id="GO:0030288">
    <property type="term" value="C:outer membrane-bounded periplasmic space"/>
    <property type="evidence" value="ECO:0007669"/>
    <property type="project" value="UniProtKB-ARBA"/>
</dbReference>
<dbReference type="Pfam" id="PF00496">
    <property type="entry name" value="SBP_bac_5"/>
    <property type="match status" value="1"/>
</dbReference>
<proteinExistence type="inferred from homology"/>
<feature type="signal peptide" evidence="3">
    <location>
        <begin position="1"/>
        <end position="26"/>
    </location>
</feature>
<reference evidence="5 6" key="1">
    <citation type="submission" date="2014-08" db="EMBL/GenBank/DDBJ databases">
        <authorList>
            <person name="Hassan Y.I."/>
            <person name="Lepp D."/>
            <person name="Zhou T."/>
        </authorList>
    </citation>
    <scope>NUCLEOTIDE SEQUENCE [LARGE SCALE GENOMIC DNA]</scope>
    <source>
        <strain evidence="5 6">IFO13584</strain>
    </source>
</reference>
<dbReference type="CDD" id="cd08506">
    <property type="entry name" value="PBP2_clavulanate_OppA2"/>
    <property type="match status" value="1"/>
</dbReference>
<evidence type="ECO:0000256" key="1">
    <source>
        <dbReference type="ARBA" id="ARBA00004418"/>
    </source>
</evidence>
<comment type="similarity">
    <text evidence="2">Belongs to the bacterial solute-binding protein 5 family.</text>
</comment>
<dbReference type="Proteomes" id="UP000028981">
    <property type="component" value="Unassembled WGS sequence"/>
</dbReference>
<dbReference type="PIRSF" id="PIRSF002741">
    <property type="entry name" value="MppA"/>
    <property type="match status" value="1"/>
</dbReference>
<dbReference type="InterPro" id="IPR000914">
    <property type="entry name" value="SBP_5_dom"/>
</dbReference>
<dbReference type="Gene3D" id="3.40.190.10">
    <property type="entry name" value="Periplasmic binding protein-like II"/>
    <property type="match status" value="1"/>
</dbReference>
<keyword evidence="3" id="KW-0732">Signal</keyword>
<gene>
    <name evidence="5" type="ORF">JP75_09845</name>
</gene>
<sequence>MTHRTSAKMALAGLTLALMSSAGSFAQEAQTGGTLRVLGTAEVDRFDTVPPATADTGSFFRATTRQLINFAASTDPDEQIAPQADLADSVPVPTDEGLTYTFKLRQGANWDAPDGPRQIVAGDVERGFMRLCNPSLPAPAVSYFEDLIVGFADFCAGFADVEPTVEAMKAYIEAGDVAGIETPSDDTVVFRLKYAANDFIYLLTLPVTTPAPVEVLDYLPDSPEYRENYISNGPYTIEAYVPDTQITLVRNPAWQAESDPLRKAYVDRIEVIAGVQPDAAMQQLQSGDGDMLYDINVPPVTVQMLSMQGDDKISTLAEGSSRMIWINTVSENNDGALRNPLVRQALNYAVNKAAIVQQLGGPEFATPLNGIFPLGILGHHDFAPYPTNNSEGDIAKAKELLAEAGYPDGLSLKMPFRNAGNGAAEAQVLQASLEAAGFKIELVPTPASDFYPRLITNFDNALNGVWDLVPSGWSPDWPGGAARSIFQPQYTYDGTHGTFNFSDYNNEAANEVAARALATSDLAEAAKLWNEVDEIVMADPPTVPLISQTTVLYHGIAVQNFLPYAAGGNGDWTNVWLSR</sequence>
<dbReference type="SUPFAM" id="SSF53850">
    <property type="entry name" value="Periplasmic binding protein-like II"/>
    <property type="match status" value="1"/>
</dbReference>
<dbReference type="InterPro" id="IPR039424">
    <property type="entry name" value="SBP_5"/>
</dbReference>
<dbReference type="InterPro" id="IPR030678">
    <property type="entry name" value="Peptide/Ni-bd"/>
</dbReference>
<comment type="subcellular location">
    <subcellularLocation>
        <location evidence="1">Periplasm</location>
    </subcellularLocation>
</comment>
<comment type="caution">
    <text evidence="5">The sequence shown here is derived from an EMBL/GenBank/DDBJ whole genome shotgun (WGS) entry which is preliminary data.</text>
</comment>
<dbReference type="PANTHER" id="PTHR30290">
    <property type="entry name" value="PERIPLASMIC BINDING COMPONENT OF ABC TRANSPORTER"/>
    <property type="match status" value="1"/>
</dbReference>
<protein>
    <recommendedName>
        <fullName evidence="4">Solute-binding protein family 5 domain-containing protein</fullName>
    </recommendedName>
</protein>
<evidence type="ECO:0000256" key="3">
    <source>
        <dbReference type="SAM" id="SignalP"/>
    </source>
</evidence>
<evidence type="ECO:0000313" key="5">
    <source>
        <dbReference type="EMBL" id="KFL31188.1"/>
    </source>
</evidence>
<dbReference type="GO" id="GO:0043190">
    <property type="term" value="C:ATP-binding cassette (ABC) transporter complex"/>
    <property type="evidence" value="ECO:0007669"/>
    <property type="project" value="InterPro"/>
</dbReference>